<accession>A0ABR4A7K5</accession>
<comment type="caution">
    <text evidence="1">The sequence shown here is derived from an EMBL/GenBank/DDBJ whole genome shotgun (WGS) entry which is preliminary data.</text>
</comment>
<keyword evidence="2" id="KW-1185">Reference proteome</keyword>
<protein>
    <submittedName>
        <fullName evidence="1">Uncharacterized protein</fullName>
    </submittedName>
</protein>
<name>A0ABR4A7K5_9LECA</name>
<dbReference type="Proteomes" id="UP001590950">
    <property type="component" value="Unassembled WGS sequence"/>
</dbReference>
<evidence type="ECO:0000313" key="2">
    <source>
        <dbReference type="Proteomes" id="UP001590950"/>
    </source>
</evidence>
<organism evidence="1 2">
    <name type="scientific">Stereocaulon virgatum</name>
    <dbReference type="NCBI Taxonomy" id="373712"/>
    <lineage>
        <taxon>Eukaryota</taxon>
        <taxon>Fungi</taxon>
        <taxon>Dikarya</taxon>
        <taxon>Ascomycota</taxon>
        <taxon>Pezizomycotina</taxon>
        <taxon>Lecanoromycetes</taxon>
        <taxon>OSLEUM clade</taxon>
        <taxon>Lecanoromycetidae</taxon>
        <taxon>Lecanorales</taxon>
        <taxon>Lecanorineae</taxon>
        <taxon>Stereocaulaceae</taxon>
        <taxon>Stereocaulon</taxon>
    </lineage>
</organism>
<evidence type="ECO:0000313" key="1">
    <source>
        <dbReference type="EMBL" id="KAL2041887.1"/>
    </source>
</evidence>
<gene>
    <name evidence="1" type="ORF">N7G274_005074</name>
</gene>
<proteinExistence type="predicted"/>
<reference evidence="1 2" key="1">
    <citation type="submission" date="2024-09" db="EMBL/GenBank/DDBJ databases">
        <title>Rethinking Asexuality: The Enigmatic Case of Functional Sexual Genes in Lepraria (Stereocaulaceae).</title>
        <authorList>
            <person name="Doellman M."/>
            <person name="Sun Y."/>
            <person name="Barcenas-Pena A."/>
            <person name="Lumbsch H.T."/>
            <person name="Grewe F."/>
        </authorList>
    </citation>
    <scope>NUCLEOTIDE SEQUENCE [LARGE SCALE GENOMIC DNA]</scope>
    <source>
        <strain evidence="1 2">Mercado 3170</strain>
    </source>
</reference>
<sequence>MKRERTFLERQEWMTIPWSKHTETKTPRQQLLDVLACLGGVMEDFDNLESVATNEKELRAQRSLLWEKLLEQLKRLYRCRWDWEASHNGPVAYEVPVDRKTSWTVDENLKPIYDTLIYFTDFAMAHELLNHNPILLIIRSLAFTVNNGPSQIAEIAFLGLPANEEPTKLNPLTMLSGNNPIYLDAAKESMRSVENLPF</sequence>
<dbReference type="EMBL" id="JBEFKJ010000015">
    <property type="protein sequence ID" value="KAL2041887.1"/>
    <property type="molecule type" value="Genomic_DNA"/>
</dbReference>